<name>A0A2T7A689_TUBBO</name>
<evidence type="ECO:0000256" key="1">
    <source>
        <dbReference type="SAM" id="SignalP"/>
    </source>
</evidence>
<comment type="caution">
    <text evidence="2">The sequence shown here is derived from an EMBL/GenBank/DDBJ whole genome shotgun (WGS) entry which is preliminary data.</text>
</comment>
<keyword evidence="1" id="KW-0732">Signal</keyword>
<dbReference type="Proteomes" id="UP000244722">
    <property type="component" value="Unassembled WGS sequence"/>
</dbReference>
<evidence type="ECO:0000313" key="3">
    <source>
        <dbReference type="Proteomes" id="UP000244722"/>
    </source>
</evidence>
<dbReference type="AlphaFoldDB" id="A0A2T7A689"/>
<feature type="signal peptide" evidence="1">
    <location>
        <begin position="1"/>
        <end position="22"/>
    </location>
</feature>
<accession>A0A2T7A689</accession>
<organism evidence="2 3">
    <name type="scientific">Tuber borchii</name>
    <name type="common">White truffle</name>
    <dbReference type="NCBI Taxonomy" id="42251"/>
    <lineage>
        <taxon>Eukaryota</taxon>
        <taxon>Fungi</taxon>
        <taxon>Dikarya</taxon>
        <taxon>Ascomycota</taxon>
        <taxon>Pezizomycotina</taxon>
        <taxon>Pezizomycetes</taxon>
        <taxon>Pezizales</taxon>
        <taxon>Tuberaceae</taxon>
        <taxon>Tuber</taxon>
    </lineage>
</organism>
<sequence length="201" mass="22003">MGFQKLTAPLILTLYYVLLASAASLSRRQTCIVNPILYTSFEETLTLSVQNKSHPLHNRAIYYTSLGDETTGPVEHAMTVYRSSSLPPAAFRLTSQKLYHSPPQGVPEQIPVYTRPSEYNGLEEVYFPAVVPIAEPTVLWGGYPGCDPDTNAVQLELGPDGNRKVCAKPNGIDWRIYVQSGSGQVGDCVQVVVKVVKNSSS</sequence>
<dbReference type="EMBL" id="NESQ01000016">
    <property type="protein sequence ID" value="PUU83261.1"/>
    <property type="molecule type" value="Genomic_DNA"/>
</dbReference>
<keyword evidence="3" id="KW-1185">Reference proteome</keyword>
<gene>
    <name evidence="2" type="ORF">B9Z19DRAFT_1039756</name>
</gene>
<dbReference type="OrthoDB" id="5320290at2759"/>
<feature type="chain" id="PRO_5015636174" evidence="1">
    <location>
        <begin position="23"/>
        <end position="201"/>
    </location>
</feature>
<proteinExistence type="predicted"/>
<reference evidence="2 3" key="1">
    <citation type="submission" date="2017-04" db="EMBL/GenBank/DDBJ databases">
        <title>Draft genome sequence of Tuber borchii Vittad., a whitish edible truffle.</title>
        <authorList>
            <consortium name="DOE Joint Genome Institute"/>
            <person name="Murat C."/>
            <person name="Kuo A."/>
            <person name="Barry K.W."/>
            <person name="Clum A."/>
            <person name="Dockter R.B."/>
            <person name="Fauchery L."/>
            <person name="Iotti M."/>
            <person name="Kohler A."/>
            <person name="Labutti K."/>
            <person name="Lindquist E.A."/>
            <person name="Lipzen A."/>
            <person name="Ohm R.A."/>
            <person name="Wang M."/>
            <person name="Grigoriev I.V."/>
            <person name="Zambonelli A."/>
            <person name="Martin F.M."/>
        </authorList>
    </citation>
    <scope>NUCLEOTIDE SEQUENCE [LARGE SCALE GENOMIC DNA]</scope>
    <source>
        <strain evidence="2 3">Tbo3840</strain>
    </source>
</reference>
<protein>
    <submittedName>
        <fullName evidence="2">Uncharacterized protein</fullName>
    </submittedName>
</protein>
<evidence type="ECO:0000313" key="2">
    <source>
        <dbReference type="EMBL" id="PUU83261.1"/>
    </source>
</evidence>